<keyword evidence="1" id="KW-0472">Membrane</keyword>
<feature type="transmembrane region" description="Helical" evidence="1">
    <location>
        <begin position="88"/>
        <end position="109"/>
    </location>
</feature>
<keyword evidence="1" id="KW-1133">Transmembrane helix</keyword>
<feature type="transmembrane region" description="Helical" evidence="1">
    <location>
        <begin position="64"/>
        <end position="82"/>
    </location>
</feature>
<accession>A0A829H1L5</accession>
<organism evidence="2 3">
    <name type="scientific">Lacticaseibacillus paracasei subsp. paracasei Lpp14</name>
    <dbReference type="NCBI Taxonomy" id="1256204"/>
    <lineage>
        <taxon>Bacteria</taxon>
        <taxon>Bacillati</taxon>
        <taxon>Bacillota</taxon>
        <taxon>Bacilli</taxon>
        <taxon>Lactobacillales</taxon>
        <taxon>Lactobacillaceae</taxon>
        <taxon>Lacticaseibacillus</taxon>
    </lineage>
</organism>
<name>A0A829H1L5_LACPA</name>
<dbReference type="Proteomes" id="UP000014264">
    <property type="component" value="Unassembled WGS sequence"/>
</dbReference>
<dbReference type="AlphaFoldDB" id="A0A829H1L5"/>
<keyword evidence="1" id="KW-0812">Transmembrane</keyword>
<dbReference type="EMBL" id="ANJZ01000032">
    <property type="protein sequence ID" value="EPC69137.1"/>
    <property type="molecule type" value="Genomic_DNA"/>
</dbReference>
<comment type="caution">
    <text evidence="2">The sequence shown here is derived from an EMBL/GenBank/DDBJ whole genome shotgun (WGS) entry which is preliminary data.</text>
</comment>
<gene>
    <name evidence="2" type="ORF">Lpp14_01184</name>
</gene>
<reference evidence="2 3" key="1">
    <citation type="journal article" date="2013" name="PLoS ONE">
        <title>Lactobacillus paracasei comparative genomics: towards species pan-genome definition and exploitation of diversity.</title>
        <authorList>
            <person name="Smokvina T."/>
            <person name="Wels M."/>
            <person name="Polka J."/>
            <person name="Chervaux C."/>
            <person name="Brisse S."/>
            <person name="Boekhorst J."/>
            <person name="van Hylckama Vlieg J.E."/>
            <person name="Siezen R.J."/>
        </authorList>
    </citation>
    <scope>NUCLEOTIDE SEQUENCE [LARGE SCALE GENOMIC DNA]</scope>
    <source>
        <strain evidence="2 3">Lpp14</strain>
    </source>
</reference>
<feature type="transmembrane region" description="Helical" evidence="1">
    <location>
        <begin position="6"/>
        <end position="24"/>
    </location>
</feature>
<evidence type="ECO:0000256" key="1">
    <source>
        <dbReference type="SAM" id="Phobius"/>
    </source>
</evidence>
<proteinExistence type="predicted"/>
<sequence>MSPIDTINRVINVVSLVILLFYIVKTYRQVRSLNFLDYFVLYLKHRQTIYDEMQRNPQMRQKQLLSLFVSLMILTFWVIGSLEKLMTAWNLGNLINALIVLWLFGYFLYQTWQTKYLNEQNRYLTFTNHFQRQHFNDVMAIFQRKLTAWSAEDDEDVQARKRFQRLLDRVSEQARRHRKTAMLSDDMYALFDDQLLLRADSKPLTGREKKLLSYYVGYWDAGPYNDYSLSMIEEMDDQERRIVTKVLNVTMAMMGLGWCYWQFDKYWAEKRVHGLNVAAWRLTSGCRTSCQLV</sequence>
<protein>
    <submittedName>
        <fullName evidence="2">Uncharacterized protein</fullName>
    </submittedName>
</protein>
<evidence type="ECO:0000313" key="3">
    <source>
        <dbReference type="Proteomes" id="UP000014264"/>
    </source>
</evidence>
<evidence type="ECO:0000313" key="2">
    <source>
        <dbReference type="EMBL" id="EPC69137.1"/>
    </source>
</evidence>